<evidence type="ECO:0000313" key="7">
    <source>
        <dbReference type="Proteomes" id="UP000298781"/>
    </source>
</evidence>
<dbReference type="InterPro" id="IPR036567">
    <property type="entry name" value="RHF-like"/>
</dbReference>
<proteinExistence type="inferred from homology"/>
<comment type="subunit">
    <text evidence="2">Associates exclusively with 100S ribosomes, which are dimers of 70S ribosomes.</text>
</comment>
<protein>
    <recommendedName>
        <fullName evidence="3 4">Ribosome hibernation promoting factor</fullName>
        <shortName evidence="4">HPF</shortName>
    </recommendedName>
</protein>
<dbReference type="SUPFAM" id="SSF69754">
    <property type="entry name" value="Ribosome binding protein Y (YfiA homologue)"/>
    <property type="match status" value="1"/>
</dbReference>
<keyword evidence="1 4" id="KW-0810">Translation regulation</keyword>
<keyword evidence="4" id="KW-0963">Cytoplasm</keyword>
<dbReference type="NCBIfam" id="TIGR00741">
    <property type="entry name" value="yfiA"/>
    <property type="match status" value="1"/>
</dbReference>
<dbReference type="InterPro" id="IPR050574">
    <property type="entry name" value="HPF/YfiA_ribosome-assoc"/>
</dbReference>
<dbReference type="PANTHER" id="PTHR33231:SF1">
    <property type="entry name" value="30S RIBOSOMAL PROTEIN"/>
    <property type="match status" value="1"/>
</dbReference>
<evidence type="ECO:0000313" key="6">
    <source>
        <dbReference type="EMBL" id="QCI65118.1"/>
    </source>
</evidence>
<dbReference type="InterPro" id="IPR003489">
    <property type="entry name" value="RHF/RaiA"/>
</dbReference>
<dbReference type="Pfam" id="PF16321">
    <property type="entry name" value="Ribosom_S30AE_C"/>
    <property type="match status" value="1"/>
</dbReference>
<dbReference type="GO" id="GO:0045900">
    <property type="term" value="P:negative regulation of translational elongation"/>
    <property type="evidence" value="ECO:0007669"/>
    <property type="project" value="TreeGrafter"/>
</dbReference>
<dbReference type="Pfam" id="PF02482">
    <property type="entry name" value="Ribosomal_S30AE"/>
    <property type="match status" value="1"/>
</dbReference>
<evidence type="ECO:0000256" key="4">
    <source>
        <dbReference type="HAMAP-Rule" id="MF_00839"/>
    </source>
</evidence>
<reference evidence="6 7" key="1">
    <citation type="submission" date="2019-04" db="EMBL/GenBank/DDBJ databases">
        <title>Phreatobacter aquaticus sp. nov.</title>
        <authorList>
            <person name="Choi A."/>
        </authorList>
    </citation>
    <scope>NUCLEOTIDE SEQUENCE [LARGE SCALE GENOMIC DNA]</scope>
    <source>
        <strain evidence="6 7">KCTC 52518</strain>
    </source>
</reference>
<dbReference type="Gene3D" id="3.30.160.100">
    <property type="entry name" value="Ribosome hibernation promotion factor-like"/>
    <property type="match status" value="1"/>
</dbReference>
<comment type="subcellular location">
    <subcellularLocation>
        <location evidence="4">Cytoplasm</location>
    </subcellularLocation>
</comment>
<gene>
    <name evidence="6" type="primary">raiA</name>
    <name evidence="4" type="synonym">hpf</name>
    <name evidence="6" type="ORF">E8M01_13365</name>
</gene>
<accession>A0A4D7B3J1</accession>
<dbReference type="GO" id="GO:0022627">
    <property type="term" value="C:cytosolic small ribosomal subunit"/>
    <property type="evidence" value="ECO:0007669"/>
    <property type="project" value="TreeGrafter"/>
</dbReference>
<dbReference type="AlphaFoldDB" id="A0A4D7B3J1"/>
<evidence type="ECO:0000259" key="5">
    <source>
        <dbReference type="Pfam" id="PF16321"/>
    </source>
</evidence>
<comment type="similarity">
    <text evidence="4">Belongs to the HPF/YfiA ribosome-associated protein family. Long HPF subfamily.</text>
</comment>
<evidence type="ECO:0000256" key="3">
    <source>
        <dbReference type="ARBA" id="ARBA00041148"/>
    </source>
</evidence>
<dbReference type="InterPro" id="IPR032528">
    <property type="entry name" value="Ribosom_S30AE_C"/>
</dbReference>
<dbReference type="InterPro" id="IPR038416">
    <property type="entry name" value="Ribosom_S30AE_C_sf"/>
</dbReference>
<evidence type="ECO:0000256" key="1">
    <source>
        <dbReference type="ARBA" id="ARBA00022845"/>
    </source>
</evidence>
<dbReference type="Gene3D" id="3.30.505.50">
    <property type="entry name" value="Sigma 54 modulation/S30EA ribosomal protein, C-terminal domain"/>
    <property type="match status" value="1"/>
</dbReference>
<comment type="subunit">
    <text evidence="4">Interacts with 100S ribosomes.</text>
</comment>
<dbReference type="EMBL" id="CP039690">
    <property type="protein sequence ID" value="QCI65118.1"/>
    <property type="molecule type" value="Genomic_DNA"/>
</dbReference>
<organism evidence="6 7">
    <name type="scientific">Phreatobacter stygius</name>
    <dbReference type="NCBI Taxonomy" id="1940610"/>
    <lineage>
        <taxon>Bacteria</taxon>
        <taxon>Pseudomonadati</taxon>
        <taxon>Pseudomonadota</taxon>
        <taxon>Alphaproteobacteria</taxon>
        <taxon>Hyphomicrobiales</taxon>
        <taxon>Phreatobacteraceae</taxon>
        <taxon>Phreatobacter</taxon>
    </lineage>
</organism>
<dbReference type="GO" id="GO:0043024">
    <property type="term" value="F:ribosomal small subunit binding"/>
    <property type="evidence" value="ECO:0007669"/>
    <property type="project" value="TreeGrafter"/>
</dbReference>
<name>A0A4D7B3J1_9HYPH</name>
<dbReference type="Proteomes" id="UP000298781">
    <property type="component" value="Chromosome"/>
</dbReference>
<dbReference type="PANTHER" id="PTHR33231">
    <property type="entry name" value="30S RIBOSOMAL PROTEIN"/>
    <property type="match status" value="1"/>
</dbReference>
<dbReference type="OrthoDB" id="9794975at2"/>
<comment type="function">
    <text evidence="4">Required for dimerization of active 70S ribosomes into 100S ribosomes in stationary phase; 100S ribosomes are translationally inactive and sometimes present during exponential growth.</text>
</comment>
<feature type="domain" description="Sigma 54 modulation/S30EA ribosomal protein C-terminal" evidence="5">
    <location>
        <begin position="133"/>
        <end position="186"/>
    </location>
</feature>
<dbReference type="KEGG" id="pstg:E8M01_13365"/>
<dbReference type="RefSeq" id="WP_136960567.1">
    <property type="nucleotide sequence ID" value="NZ_CP039690.1"/>
</dbReference>
<dbReference type="InterPro" id="IPR034694">
    <property type="entry name" value="HPF_long/plastid"/>
</dbReference>
<evidence type="ECO:0000256" key="2">
    <source>
        <dbReference type="ARBA" id="ARBA00038695"/>
    </source>
</evidence>
<keyword evidence="7" id="KW-1185">Reference proteome</keyword>
<dbReference type="HAMAP" id="MF_00839">
    <property type="entry name" value="HPF"/>
    <property type="match status" value="1"/>
</dbReference>
<sequence>MALRISGKNLDIGEALRERIAVRVGDATGRYADGRYTGHVTVEKEAHGFRAVYALHLASGTTLQAEAFAADAYAACDLAAERIEKRLRRYARRQKDRTASNGQAATVEARSYVIEAPVDLADEDDDGPTGEFEPVIIAEQTANLKRMTVADAVMELDVTGARTIVFHHAVHGRVNVVYRRADGHVGWVDPPAAEPSGPS</sequence>